<sequence length="329" mass="36089">MNYETRVFFKLPANHSLAPSLTHREMAQLVGQGIQGGIDPLSSEFPEKRTDNYLVIGGLFGGLVGVKLRNQRERSSSSKLEVKTCISRPITKEELKEEKSGTEALPVSAPSLAAWDKVSTKIKGSVDDNLDKVSKLILLGGRGRSDVGTHAAKKLVFNPQNNKLVQIVLAKKRIQGFGDSFAFEETDVQVSLINGPSNLQRSGIETWRSWAFEGGSHDSLEPIAENWEAIFKKAVSSMHSTNAPSTDNDVPMMLDSFRVASYPEFVQSIHLDRLQQSKNLQSREGLHRAEPHIRGRTVAHGLSADGVLLVSEGQRGLGEASMVESTCRL</sequence>
<accession>A0A9N8H660</accession>
<dbReference type="Proteomes" id="UP001153069">
    <property type="component" value="Unassembled WGS sequence"/>
</dbReference>
<evidence type="ECO:0000313" key="2">
    <source>
        <dbReference type="Proteomes" id="UP001153069"/>
    </source>
</evidence>
<gene>
    <name evidence="1" type="ORF">SEMRO_103_G052551.1</name>
</gene>
<comment type="caution">
    <text evidence="1">The sequence shown here is derived from an EMBL/GenBank/DDBJ whole genome shotgun (WGS) entry which is preliminary data.</text>
</comment>
<evidence type="ECO:0000313" key="1">
    <source>
        <dbReference type="EMBL" id="CAB9501252.1"/>
    </source>
</evidence>
<keyword evidence="2" id="KW-1185">Reference proteome</keyword>
<dbReference type="AlphaFoldDB" id="A0A9N8H660"/>
<name>A0A9N8H660_9STRA</name>
<proteinExistence type="predicted"/>
<organism evidence="1 2">
    <name type="scientific">Seminavis robusta</name>
    <dbReference type="NCBI Taxonomy" id="568900"/>
    <lineage>
        <taxon>Eukaryota</taxon>
        <taxon>Sar</taxon>
        <taxon>Stramenopiles</taxon>
        <taxon>Ochrophyta</taxon>
        <taxon>Bacillariophyta</taxon>
        <taxon>Bacillariophyceae</taxon>
        <taxon>Bacillariophycidae</taxon>
        <taxon>Naviculales</taxon>
        <taxon>Naviculaceae</taxon>
        <taxon>Seminavis</taxon>
    </lineage>
</organism>
<reference evidence="1" key="1">
    <citation type="submission" date="2020-06" db="EMBL/GenBank/DDBJ databases">
        <authorList>
            <consortium name="Plant Systems Biology data submission"/>
        </authorList>
    </citation>
    <scope>NUCLEOTIDE SEQUENCE</scope>
    <source>
        <strain evidence="1">D6</strain>
    </source>
</reference>
<protein>
    <submittedName>
        <fullName evidence="1">Uncharacterized protein</fullName>
    </submittedName>
</protein>
<dbReference type="EMBL" id="CAICTM010000102">
    <property type="protein sequence ID" value="CAB9501252.1"/>
    <property type="molecule type" value="Genomic_DNA"/>
</dbReference>